<feature type="transmembrane region" description="Helical" evidence="1">
    <location>
        <begin position="61"/>
        <end position="80"/>
    </location>
</feature>
<accession>A0ABN1IY64</accession>
<evidence type="ECO:0000256" key="1">
    <source>
        <dbReference type="SAM" id="Phobius"/>
    </source>
</evidence>
<feature type="transmembrane region" description="Helical" evidence="1">
    <location>
        <begin position="20"/>
        <end position="40"/>
    </location>
</feature>
<keyword evidence="1" id="KW-0812">Transmembrane</keyword>
<keyword evidence="1" id="KW-0472">Membrane</keyword>
<dbReference type="RefSeq" id="WP_343793800.1">
    <property type="nucleotide sequence ID" value="NZ_BAAAEU010000027.1"/>
</dbReference>
<comment type="caution">
    <text evidence="3">The sequence shown here is derived from an EMBL/GenBank/DDBJ whole genome shotgun (WGS) entry which is preliminary data.</text>
</comment>
<sequence>MFVSQEAAPHAIPRNQGIDLLRGLSILLVVMHHVGLRIPLKAGALASFVPKRVLNALIYNGYEAVFVFFVISGFLITSHSLKRWAGLAGIDAGAFYARRFARIVPCLVLLVVVLAVLHLAGAGDYVITRPGQSLTRAIIAVFGLHLNWYEGRTGYLPGGWDVLWSLSIEEVFYLGFPLLCLALRSERLLIGTLVLLALSLPATRAVLENNEIWQEKAYLPGMAAIATGVIAALIATRWRPPHPWIAPVLLAIGSVGLTAVLFVEGLLWPWLGNGVMLLLTFSAACLVIGMEWRETEDPSRGIPGTGWLRSLGRLSYEVYLTHMFVVFAVVGWFRASGGDLYYGFLWYVPAVLLSWALGALIAHAYSIPCDRWLRRRLTRGSTRVSRRTEVALP</sequence>
<dbReference type="InterPro" id="IPR002656">
    <property type="entry name" value="Acyl_transf_3_dom"/>
</dbReference>
<feature type="transmembrane region" description="Helical" evidence="1">
    <location>
        <begin position="100"/>
        <end position="121"/>
    </location>
</feature>
<evidence type="ECO:0000259" key="2">
    <source>
        <dbReference type="Pfam" id="PF01757"/>
    </source>
</evidence>
<reference evidence="3 4" key="1">
    <citation type="journal article" date="2019" name="Int. J. Syst. Evol. Microbiol.">
        <title>The Global Catalogue of Microorganisms (GCM) 10K type strain sequencing project: providing services to taxonomists for standard genome sequencing and annotation.</title>
        <authorList>
            <consortium name="The Broad Institute Genomics Platform"/>
            <consortium name="The Broad Institute Genome Sequencing Center for Infectious Disease"/>
            <person name="Wu L."/>
            <person name="Ma J."/>
        </authorList>
    </citation>
    <scope>NUCLEOTIDE SEQUENCE [LARGE SCALE GENOMIC DNA]</scope>
    <source>
        <strain evidence="3 4">JCM 15421</strain>
    </source>
</reference>
<dbReference type="InterPro" id="IPR050879">
    <property type="entry name" value="Acyltransferase_3"/>
</dbReference>
<dbReference type="EMBL" id="BAAAEU010000027">
    <property type="protein sequence ID" value="GAA0723821.1"/>
    <property type="molecule type" value="Genomic_DNA"/>
</dbReference>
<proteinExistence type="predicted"/>
<dbReference type="Pfam" id="PF01757">
    <property type="entry name" value="Acyl_transf_3"/>
    <property type="match status" value="1"/>
</dbReference>
<dbReference type="PANTHER" id="PTHR23028">
    <property type="entry name" value="ACETYLTRANSFERASE"/>
    <property type="match status" value="1"/>
</dbReference>
<name>A0ABN1IY64_9GAMM</name>
<feature type="transmembrane region" description="Helical" evidence="1">
    <location>
        <begin position="345"/>
        <end position="367"/>
    </location>
</feature>
<feature type="transmembrane region" description="Helical" evidence="1">
    <location>
        <begin position="314"/>
        <end position="333"/>
    </location>
</feature>
<feature type="transmembrane region" description="Helical" evidence="1">
    <location>
        <begin position="162"/>
        <end position="181"/>
    </location>
</feature>
<protein>
    <submittedName>
        <fullName evidence="3">Acyltransferase</fullName>
    </submittedName>
</protein>
<dbReference type="PANTHER" id="PTHR23028:SF53">
    <property type="entry name" value="ACYL_TRANSF_3 DOMAIN-CONTAINING PROTEIN"/>
    <property type="match status" value="1"/>
</dbReference>
<dbReference type="Proteomes" id="UP001501523">
    <property type="component" value="Unassembled WGS sequence"/>
</dbReference>
<feature type="transmembrane region" description="Helical" evidence="1">
    <location>
        <begin position="218"/>
        <end position="236"/>
    </location>
</feature>
<keyword evidence="3" id="KW-0012">Acyltransferase</keyword>
<feature type="transmembrane region" description="Helical" evidence="1">
    <location>
        <begin position="188"/>
        <end position="206"/>
    </location>
</feature>
<organism evidence="3 4">
    <name type="scientific">Dokdonella soli</name>
    <dbReference type="NCBI Taxonomy" id="529810"/>
    <lineage>
        <taxon>Bacteria</taxon>
        <taxon>Pseudomonadati</taxon>
        <taxon>Pseudomonadota</taxon>
        <taxon>Gammaproteobacteria</taxon>
        <taxon>Lysobacterales</taxon>
        <taxon>Rhodanobacteraceae</taxon>
        <taxon>Dokdonella</taxon>
    </lineage>
</organism>
<feature type="transmembrane region" description="Helical" evidence="1">
    <location>
        <begin position="248"/>
        <end position="268"/>
    </location>
</feature>
<evidence type="ECO:0000313" key="4">
    <source>
        <dbReference type="Proteomes" id="UP001501523"/>
    </source>
</evidence>
<keyword evidence="1" id="KW-1133">Transmembrane helix</keyword>
<feature type="domain" description="Acyltransferase 3" evidence="2">
    <location>
        <begin position="16"/>
        <end position="357"/>
    </location>
</feature>
<feature type="transmembrane region" description="Helical" evidence="1">
    <location>
        <begin position="274"/>
        <end position="293"/>
    </location>
</feature>
<gene>
    <name evidence="3" type="ORF">GCM10009105_36050</name>
</gene>
<evidence type="ECO:0000313" key="3">
    <source>
        <dbReference type="EMBL" id="GAA0723821.1"/>
    </source>
</evidence>
<keyword evidence="4" id="KW-1185">Reference proteome</keyword>
<dbReference type="GO" id="GO:0016746">
    <property type="term" value="F:acyltransferase activity"/>
    <property type="evidence" value="ECO:0007669"/>
    <property type="project" value="UniProtKB-KW"/>
</dbReference>
<keyword evidence="3" id="KW-0808">Transferase</keyword>